<dbReference type="SUPFAM" id="SSF53706">
    <property type="entry name" value="Formate dehydrogenase/DMSO reductase, domains 1-3"/>
    <property type="match status" value="1"/>
</dbReference>
<dbReference type="PROSITE" id="PS51085">
    <property type="entry name" value="2FE2S_FER_2"/>
    <property type="match status" value="1"/>
</dbReference>
<dbReference type="Pfam" id="PF01568">
    <property type="entry name" value="Molydop_binding"/>
    <property type="match status" value="1"/>
</dbReference>
<feature type="compositionally biased region" description="Basic and acidic residues" evidence="14">
    <location>
        <begin position="11"/>
        <end position="21"/>
    </location>
</feature>
<dbReference type="AlphaFoldDB" id="A0A502E762"/>
<dbReference type="PANTHER" id="PTHR43105:SF12">
    <property type="entry name" value="NADH-QUINONE OXIDOREDUCTASE SUBUNIT G"/>
    <property type="match status" value="1"/>
</dbReference>
<evidence type="ECO:0000259" key="15">
    <source>
        <dbReference type="PROSITE" id="PS51085"/>
    </source>
</evidence>
<dbReference type="FunFam" id="2.20.25.90:FF:000002">
    <property type="entry name" value="NADH-quinone oxidoreductase"/>
    <property type="match status" value="1"/>
</dbReference>
<keyword evidence="5 13" id="KW-0874">Quinone</keyword>
<feature type="domain" description="4Fe-4S His(Cys)3-ligated-type" evidence="17">
    <location>
        <begin position="136"/>
        <end position="175"/>
    </location>
</feature>
<comment type="function">
    <text evidence="12">NDH-1 shuttles electrons from NADH, via FMN and iron-sulfur (Fe-S) centers, to quinones in the respiratory chain. The immediate electron acceptor for the enzyme in this species is believed to be menaquinone. Couples the redox reaction to proton translocation (for every two electrons transferred, four hydrogen ions are translocated across the cytoplasmic membrane), and thus conserves the redox energy in a proton gradient.</text>
</comment>
<keyword evidence="9 13" id="KW-0411">Iron-sulfur</keyword>
<evidence type="ECO:0000256" key="10">
    <source>
        <dbReference type="ARBA" id="ARBA00023027"/>
    </source>
</evidence>
<dbReference type="InterPro" id="IPR010228">
    <property type="entry name" value="NADH_UbQ_OxRdtase_Gsu"/>
</dbReference>
<feature type="region of interest" description="Disordered" evidence="14">
    <location>
        <begin position="709"/>
        <end position="731"/>
    </location>
</feature>
<dbReference type="Pfam" id="PF00384">
    <property type="entry name" value="Molybdopterin"/>
    <property type="match status" value="1"/>
</dbReference>
<dbReference type="PROSITE" id="PS51839">
    <property type="entry name" value="4FE4S_HC3"/>
    <property type="match status" value="1"/>
</dbReference>
<reference evidence="18 19" key="1">
    <citation type="journal article" date="2019" name="Environ. Microbiol.">
        <title>Species interactions and distinct microbial communities in high Arctic permafrost affected cryosols are associated with the CH4 and CO2 gas fluxes.</title>
        <authorList>
            <person name="Altshuler I."/>
            <person name="Hamel J."/>
            <person name="Turney S."/>
            <person name="Magnuson E."/>
            <person name="Levesque R."/>
            <person name="Greer C."/>
            <person name="Whyte L.G."/>
        </authorList>
    </citation>
    <scope>NUCLEOTIDE SEQUENCE [LARGE SCALE GENOMIC DNA]</scope>
    <source>
        <strain evidence="18 19">S5.20</strain>
    </source>
</reference>
<dbReference type="FunFam" id="3.30.70.20:FF:000016">
    <property type="entry name" value="NADH-quinone oxidoreductase"/>
    <property type="match status" value="1"/>
</dbReference>
<dbReference type="PROSITE" id="PS51669">
    <property type="entry name" value="4FE4S_MOW_BIS_MGD"/>
    <property type="match status" value="1"/>
</dbReference>
<dbReference type="GO" id="GO:0043546">
    <property type="term" value="F:molybdopterin cofactor binding"/>
    <property type="evidence" value="ECO:0007669"/>
    <property type="project" value="InterPro"/>
</dbReference>
<dbReference type="GO" id="GO:0046872">
    <property type="term" value="F:metal ion binding"/>
    <property type="evidence" value="ECO:0007669"/>
    <property type="project" value="UniProtKB-UniRule"/>
</dbReference>
<evidence type="ECO:0000256" key="2">
    <source>
        <dbReference type="ARBA" id="ARBA00005404"/>
    </source>
</evidence>
<keyword evidence="4 13" id="KW-0001">2Fe-2S</keyword>
<evidence type="ECO:0000259" key="16">
    <source>
        <dbReference type="PROSITE" id="PS51669"/>
    </source>
</evidence>
<dbReference type="GO" id="GO:0008137">
    <property type="term" value="F:NADH dehydrogenase (ubiquinone) activity"/>
    <property type="evidence" value="ECO:0007669"/>
    <property type="project" value="UniProtKB-UniRule"/>
</dbReference>
<dbReference type="InterPro" id="IPR019574">
    <property type="entry name" value="NADH_UbQ_OxRdtase_Gsu_4Fe4S-bd"/>
</dbReference>
<protein>
    <recommendedName>
        <fullName evidence="13">NADH-quinone oxidoreductase</fullName>
        <ecNumber evidence="13">7.1.1.-</ecNumber>
    </recommendedName>
</protein>
<keyword evidence="8 13" id="KW-0408">Iron</keyword>
<dbReference type="PANTHER" id="PTHR43105">
    <property type="entry name" value="RESPIRATORY NITRATE REDUCTASE"/>
    <property type="match status" value="1"/>
</dbReference>
<dbReference type="NCBIfam" id="NF005895">
    <property type="entry name" value="PRK07860.1"/>
    <property type="match status" value="1"/>
</dbReference>
<dbReference type="CDD" id="cd02788">
    <property type="entry name" value="MopB_CT_NDH-1_NuoG2-N7"/>
    <property type="match status" value="1"/>
</dbReference>
<organism evidence="18 19">
    <name type="scientific">Mycolicibacterium hodleri</name>
    <dbReference type="NCBI Taxonomy" id="49897"/>
    <lineage>
        <taxon>Bacteria</taxon>
        <taxon>Bacillati</taxon>
        <taxon>Actinomycetota</taxon>
        <taxon>Actinomycetes</taxon>
        <taxon>Mycobacteriales</taxon>
        <taxon>Mycobacteriaceae</taxon>
        <taxon>Mycolicibacterium</taxon>
    </lineage>
</organism>
<dbReference type="InterPro" id="IPR006656">
    <property type="entry name" value="Mopterin_OxRdtase"/>
</dbReference>
<feature type="domain" description="2Fe-2S ferredoxin-type" evidence="15">
    <location>
        <begin position="56"/>
        <end position="134"/>
    </location>
</feature>
<evidence type="ECO:0000256" key="12">
    <source>
        <dbReference type="ARBA" id="ARBA00058530"/>
    </source>
</evidence>
<dbReference type="Gene3D" id="3.30.70.20">
    <property type="match status" value="1"/>
</dbReference>
<evidence type="ECO:0000313" key="19">
    <source>
        <dbReference type="Proteomes" id="UP000320095"/>
    </source>
</evidence>
<dbReference type="SUPFAM" id="SSF54292">
    <property type="entry name" value="2Fe-2S ferredoxin-like"/>
    <property type="match status" value="1"/>
</dbReference>
<dbReference type="NCBIfam" id="TIGR01973">
    <property type="entry name" value="NuoG"/>
    <property type="match status" value="1"/>
</dbReference>
<dbReference type="Pfam" id="PF10588">
    <property type="entry name" value="NADH-G_4Fe-4S_3"/>
    <property type="match status" value="1"/>
</dbReference>
<dbReference type="SMART" id="SM00929">
    <property type="entry name" value="NADH-G_4Fe-4S_3"/>
    <property type="match status" value="1"/>
</dbReference>
<comment type="similarity">
    <text evidence="2 13">Belongs to the complex I 75 kDa subunit family.</text>
</comment>
<dbReference type="InterPro" id="IPR054351">
    <property type="entry name" value="NADH_UbQ_OxRdtase_ferredoxin"/>
</dbReference>
<dbReference type="EMBL" id="RCZG01000007">
    <property type="protein sequence ID" value="TPG32799.1"/>
    <property type="molecule type" value="Genomic_DNA"/>
</dbReference>
<evidence type="ECO:0000256" key="7">
    <source>
        <dbReference type="ARBA" id="ARBA00022967"/>
    </source>
</evidence>
<feature type="region of interest" description="Disordered" evidence="14">
    <location>
        <begin position="1"/>
        <end position="23"/>
    </location>
</feature>
<dbReference type="SMART" id="SM00926">
    <property type="entry name" value="Molybdop_Fe4S4"/>
    <property type="match status" value="1"/>
</dbReference>
<comment type="function">
    <text evidence="13">NDH-1 shuttles electrons from NADH, via FMN and iron-sulfur (Fe-S) centers, to quinones in the respiratory chain. Couples the redox reaction to proton translocation (for every two electrons transferred, four hydrogen ions are translocated across the cytoplasmic membrane), and thus conserves the redox energy in a proton gradient.</text>
</comment>
<accession>A0A502E762</accession>
<dbReference type="Gene3D" id="3.10.20.740">
    <property type="match status" value="1"/>
</dbReference>
<dbReference type="PROSITE" id="PS00643">
    <property type="entry name" value="COMPLEX1_75K_3"/>
    <property type="match status" value="1"/>
</dbReference>
<dbReference type="InterPro" id="IPR036010">
    <property type="entry name" value="2Fe-2S_ferredoxin-like_sf"/>
</dbReference>
<dbReference type="Pfam" id="PF22117">
    <property type="entry name" value="Fer4_Nqo3"/>
    <property type="match status" value="1"/>
</dbReference>
<evidence type="ECO:0000256" key="6">
    <source>
        <dbReference type="ARBA" id="ARBA00022723"/>
    </source>
</evidence>
<dbReference type="GO" id="GO:0051539">
    <property type="term" value="F:4 iron, 4 sulfur cluster binding"/>
    <property type="evidence" value="ECO:0007669"/>
    <property type="project" value="UniProtKB-KW"/>
</dbReference>
<feature type="domain" description="4Fe-4S Mo/W bis-MGD-type" evidence="16">
    <location>
        <begin position="274"/>
        <end position="330"/>
    </location>
</feature>
<keyword evidence="6 13" id="KW-0479">Metal-binding</keyword>
<dbReference type="InterPro" id="IPR050123">
    <property type="entry name" value="Prok_molybdopt-oxidoreductase"/>
</dbReference>
<evidence type="ECO:0000313" key="18">
    <source>
        <dbReference type="EMBL" id="TPG32799.1"/>
    </source>
</evidence>
<dbReference type="OrthoDB" id="9810782at2"/>
<evidence type="ECO:0000256" key="9">
    <source>
        <dbReference type="ARBA" id="ARBA00023014"/>
    </source>
</evidence>
<evidence type="ECO:0000259" key="17">
    <source>
        <dbReference type="PROSITE" id="PS51839"/>
    </source>
</evidence>
<dbReference type="SUPFAM" id="SSF54862">
    <property type="entry name" value="4Fe-4S ferredoxins"/>
    <property type="match status" value="1"/>
</dbReference>
<evidence type="ECO:0000256" key="13">
    <source>
        <dbReference type="RuleBase" id="RU003525"/>
    </source>
</evidence>
<comment type="caution">
    <text evidence="18">The sequence shown here is derived from an EMBL/GenBank/DDBJ whole genome shotgun (WGS) entry which is preliminary data.</text>
</comment>
<dbReference type="InterPro" id="IPR000283">
    <property type="entry name" value="NADH_UbQ_OxRdtase_75kDa_su_CS"/>
</dbReference>
<sequence length="837" mass="89006">MPRCSPHRREHSREPPREQTRKYPTRRRIAHLCVCSREKGDAFVTTAEDKTTTPVDMVTLTIDDHAISVPKGTLVIRAAELMGIQIPRFCDHPLLEPVGACRQCLVEVEGQRKPMASCTITVTPDMVVRTQLTSESADKAQRGVMELLLINHPLDCPVCDKGGECPLQNQAMSNGQADTRFTDVKRTFPKPINLSAQVLLDRERCVLCARCTRFSNQIAGDPFIELLERGALQQVGIANDTPFDSYFSGNTVQICPVGALTGTAYRFRARPFDLVSSPSVCEHCASGCAQRTDHRRGKVLRRLAGDDPEVNEEWNCDKGRWAFTYAGQGDRIATPLVRDDDGTQRAASWSEAVAVAIRGLTAAGESTGVLVGGRCTLEDAYAYAKFARIVLGTNDIDFRSRAHSDEEAQFLAAAVAGRPMSVTFADVESASAVLLVGFEPEEESPIVYLRLRKAFRKHGLVVRSIAPFATRGLQKMGGTLIATAPGEEAAALDALGDGMAAGTIVLVGERLATSTGAYSAVLRLVTRTGARLGWIPRRAGDRGALEAGAAPHLLPGGRPLSDVAARAEVAAAWHVDELPDEAGRDTSGIIAAAADGSLGALLVGGVDVDDLPDPAAALAALDAAPFVVSLELRHSAVTERADVVFPVAPVTEKAGTYLNWEGRRRSFGPALPPNATSDSRVLAALAEEVGVDLNLRDAVSVRAELDRLGSWQGTPPVAPNVSAPPPQRPPSGHAVLAGWRMLLDAGRLQDGEPHLAGTSRPAVARLSRKTATEIGAEDGRLVTVATPRGAVTLPLEITEMPDGVVWLPLNSTGSRVPTALGVAPGAVVALSIGGERA</sequence>
<dbReference type="GO" id="GO:0042773">
    <property type="term" value="P:ATP synthesis coupled electron transport"/>
    <property type="evidence" value="ECO:0007669"/>
    <property type="project" value="InterPro"/>
</dbReference>
<evidence type="ECO:0000256" key="5">
    <source>
        <dbReference type="ARBA" id="ARBA00022719"/>
    </source>
</evidence>
<comment type="cofactor">
    <cofactor evidence="13">
        <name>[2Fe-2S] cluster</name>
        <dbReference type="ChEBI" id="CHEBI:190135"/>
    </cofactor>
    <text evidence="13">Binds 1 [2Fe-2S] cluster per subunit.</text>
</comment>
<dbReference type="GO" id="GO:0051537">
    <property type="term" value="F:2 iron, 2 sulfur cluster binding"/>
    <property type="evidence" value="ECO:0007669"/>
    <property type="project" value="UniProtKB-UniRule"/>
</dbReference>
<keyword evidence="18" id="KW-0560">Oxidoreductase</keyword>
<keyword evidence="3 13" id="KW-0004">4Fe-4S</keyword>
<feature type="compositionally biased region" description="Pro residues" evidence="14">
    <location>
        <begin position="716"/>
        <end position="729"/>
    </location>
</feature>
<proteinExistence type="inferred from homology"/>
<dbReference type="InterPro" id="IPR009010">
    <property type="entry name" value="Asp_de-COase-like_dom_sf"/>
</dbReference>
<dbReference type="PROSITE" id="PS00641">
    <property type="entry name" value="COMPLEX1_75K_1"/>
    <property type="match status" value="1"/>
</dbReference>
<evidence type="ECO:0000256" key="14">
    <source>
        <dbReference type="SAM" id="MobiDB-lite"/>
    </source>
</evidence>
<dbReference type="Gene3D" id="2.20.25.90">
    <property type="entry name" value="ADC-like domains"/>
    <property type="match status" value="1"/>
</dbReference>
<dbReference type="GO" id="GO:0003954">
    <property type="term" value="F:NADH dehydrogenase activity"/>
    <property type="evidence" value="ECO:0007669"/>
    <property type="project" value="TreeGrafter"/>
</dbReference>
<evidence type="ECO:0000256" key="8">
    <source>
        <dbReference type="ARBA" id="ARBA00023004"/>
    </source>
</evidence>
<evidence type="ECO:0000256" key="1">
    <source>
        <dbReference type="ARBA" id="ARBA00001966"/>
    </source>
</evidence>
<dbReference type="InterPro" id="IPR001041">
    <property type="entry name" value="2Fe-2S_ferredoxin-type"/>
</dbReference>
<dbReference type="Gene3D" id="3.40.50.740">
    <property type="match status" value="2"/>
</dbReference>
<dbReference type="SUPFAM" id="SSF50692">
    <property type="entry name" value="ADC-like"/>
    <property type="match status" value="1"/>
</dbReference>
<comment type="cofactor">
    <cofactor evidence="1 13">
        <name>[4Fe-4S] cluster</name>
        <dbReference type="ChEBI" id="CHEBI:49883"/>
    </cofactor>
</comment>
<evidence type="ECO:0000256" key="11">
    <source>
        <dbReference type="ARBA" id="ARBA00047712"/>
    </source>
</evidence>
<comment type="catalytic activity">
    <reaction evidence="11 13">
        <text>a quinone + NADH + 5 H(+)(in) = a quinol + NAD(+) + 4 H(+)(out)</text>
        <dbReference type="Rhea" id="RHEA:57888"/>
        <dbReference type="ChEBI" id="CHEBI:15378"/>
        <dbReference type="ChEBI" id="CHEBI:24646"/>
        <dbReference type="ChEBI" id="CHEBI:57540"/>
        <dbReference type="ChEBI" id="CHEBI:57945"/>
        <dbReference type="ChEBI" id="CHEBI:132124"/>
    </reaction>
</comment>
<dbReference type="CDD" id="cd00207">
    <property type="entry name" value="fer2"/>
    <property type="match status" value="1"/>
</dbReference>
<dbReference type="Proteomes" id="UP000320095">
    <property type="component" value="Unassembled WGS sequence"/>
</dbReference>
<keyword evidence="7 13" id="KW-1278">Translocase</keyword>
<feature type="compositionally biased region" description="Basic residues" evidence="14">
    <location>
        <begin position="1"/>
        <end position="10"/>
    </location>
</feature>
<dbReference type="Gene3D" id="3.40.228.10">
    <property type="entry name" value="Dimethylsulfoxide Reductase, domain 2"/>
    <property type="match status" value="1"/>
</dbReference>
<gene>
    <name evidence="18" type="ORF">EAH80_18580</name>
</gene>
<dbReference type="PROSITE" id="PS00642">
    <property type="entry name" value="COMPLEX1_75K_2"/>
    <property type="match status" value="1"/>
</dbReference>
<dbReference type="Pfam" id="PF13510">
    <property type="entry name" value="Fer2_4"/>
    <property type="match status" value="1"/>
</dbReference>
<keyword evidence="19" id="KW-1185">Reference proteome</keyword>
<dbReference type="GO" id="GO:0016020">
    <property type="term" value="C:membrane"/>
    <property type="evidence" value="ECO:0007669"/>
    <property type="project" value="InterPro"/>
</dbReference>
<dbReference type="InterPro" id="IPR006657">
    <property type="entry name" value="MoPterin_dinucl-bd_dom"/>
</dbReference>
<evidence type="ECO:0000256" key="4">
    <source>
        <dbReference type="ARBA" id="ARBA00022714"/>
    </source>
</evidence>
<dbReference type="FunFam" id="3.10.20.740:FF:000001">
    <property type="entry name" value="NADH-quinone oxidoreductase subunit G"/>
    <property type="match status" value="1"/>
</dbReference>
<name>A0A502E762_9MYCO</name>
<dbReference type="EC" id="7.1.1.-" evidence="13"/>
<evidence type="ECO:0000256" key="3">
    <source>
        <dbReference type="ARBA" id="ARBA00022485"/>
    </source>
</evidence>
<dbReference type="InterPro" id="IPR006963">
    <property type="entry name" value="Mopterin_OxRdtase_4Fe-4S_dom"/>
</dbReference>
<keyword evidence="10 13" id="KW-0520">NAD</keyword>
<dbReference type="GO" id="GO:0048038">
    <property type="term" value="F:quinone binding"/>
    <property type="evidence" value="ECO:0007669"/>
    <property type="project" value="UniProtKB-UniRule"/>
</dbReference>